<dbReference type="SMART" id="SM00018">
    <property type="entry name" value="PD"/>
    <property type="match status" value="1"/>
</dbReference>
<evidence type="ECO:0000256" key="1">
    <source>
        <dbReference type="ARBA" id="ARBA00023157"/>
    </source>
</evidence>
<evidence type="ECO:0000313" key="6">
    <source>
        <dbReference type="WBParaSite" id="Pan_g1913.t1"/>
    </source>
</evidence>
<dbReference type="PROSITE" id="PS51448">
    <property type="entry name" value="P_TREFOIL_2"/>
    <property type="match status" value="1"/>
</dbReference>
<accession>A0A7E4ZV56</accession>
<keyword evidence="5" id="KW-1185">Reference proteome</keyword>
<keyword evidence="1" id="KW-1015">Disulfide bond</keyword>
<evidence type="ECO:0000256" key="3">
    <source>
        <dbReference type="SAM" id="SignalP"/>
    </source>
</evidence>
<sequence length="153" mass="16962">MTTLFCFVFILFVLPLNAEISPGSRIDCIPDFPLLNKKLCQQRGCLWDPSENAEYPKTPQCYFPENTGYKIKKQADNAAILVPAEGSPANPFGKNFEKLQFTYTTLGAAVKVVISPVGVERYRPPVPLKEPIIEASEALSVSISNDTDLFAFQ</sequence>
<feature type="chain" id="PRO_5028901040" evidence="3">
    <location>
        <begin position="19"/>
        <end position="153"/>
    </location>
</feature>
<comment type="caution">
    <text evidence="2">Lacks conserved residue(s) required for the propagation of feature annotation.</text>
</comment>
<dbReference type="AlphaFoldDB" id="A0A7E4ZV56"/>
<organism evidence="5 6">
    <name type="scientific">Panagrellus redivivus</name>
    <name type="common">Microworm</name>
    <dbReference type="NCBI Taxonomy" id="6233"/>
    <lineage>
        <taxon>Eukaryota</taxon>
        <taxon>Metazoa</taxon>
        <taxon>Ecdysozoa</taxon>
        <taxon>Nematoda</taxon>
        <taxon>Chromadorea</taxon>
        <taxon>Rhabditida</taxon>
        <taxon>Tylenchina</taxon>
        <taxon>Panagrolaimomorpha</taxon>
        <taxon>Panagrolaimoidea</taxon>
        <taxon>Panagrolaimidae</taxon>
        <taxon>Panagrellus</taxon>
    </lineage>
</organism>
<protein>
    <submittedName>
        <fullName evidence="6">P-type domain-containing protein</fullName>
    </submittedName>
</protein>
<dbReference type="CDD" id="cd00111">
    <property type="entry name" value="Trefoil"/>
    <property type="match status" value="1"/>
</dbReference>
<name>A0A7E4ZV56_PANRE</name>
<keyword evidence="3" id="KW-0732">Signal</keyword>
<proteinExistence type="predicted"/>
<feature type="domain" description="P-type" evidence="4">
    <location>
        <begin position="16"/>
        <end position="65"/>
    </location>
</feature>
<feature type="signal peptide" evidence="3">
    <location>
        <begin position="1"/>
        <end position="18"/>
    </location>
</feature>
<reference evidence="6" key="2">
    <citation type="submission" date="2020-10" db="UniProtKB">
        <authorList>
            <consortium name="WormBaseParasite"/>
        </authorList>
    </citation>
    <scope>IDENTIFICATION</scope>
</reference>
<dbReference type="Gene3D" id="4.10.110.10">
    <property type="entry name" value="Spasmolytic Protein, domain 1"/>
    <property type="match status" value="1"/>
</dbReference>
<evidence type="ECO:0000259" key="4">
    <source>
        <dbReference type="PROSITE" id="PS51448"/>
    </source>
</evidence>
<dbReference type="Pfam" id="PF00088">
    <property type="entry name" value="Trefoil"/>
    <property type="match status" value="1"/>
</dbReference>
<evidence type="ECO:0000256" key="2">
    <source>
        <dbReference type="PROSITE-ProRule" id="PRU00779"/>
    </source>
</evidence>
<dbReference type="WBParaSite" id="Pan_g1913.t1">
    <property type="protein sequence ID" value="Pan_g1913.t1"/>
    <property type="gene ID" value="Pan_g1913"/>
</dbReference>
<reference evidence="5" key="1">
    <citation type="journal article" date="2013" name="Genetics">
        <title>The draft genome and transcriptome of Panagrellus redivivus are shaped by the harsh demands of a free-living lifestyle.</title>
        <authorList>
            <person name="Srinivasan J."/>
            <person name="Dillman A.R."/>
            <person name="Macchietto M.G."/>
            <person name="Heikkinen L."/>
            <person name="Lakso M."/>
            <person name="Fracchia K.M."/>
            <person name="Antoshechkin I."/>
            <person name="Mortazavi A."/>
            <person name="Wong G."/>
            <person name="Sternberg P.W."/>
        </authorList>
    </citation>
    <scope>NUCLEOTIDE SEQUENCE [LARGE SCALE GENOMIC DNA]</scope>
    <source>
        <strain evidence="5">MT8872</strain>
    </source>
</reference>
<evidence type="ECO:0000313" key="5">
    <source>
        <dbReference type="Proteomes" id="UP000492821"/>
    </source>
</evidence>
<dbReference type="InterPro" id="IPR044913">
    <property type="entry name" value="P_trefoil_dom_sf"/>
</dbReference>
<dbReference type="Proteomes" id="UP000492821">
    <property type="component" value="Unassembled WGS sequence"/>
</dbReference>
<dbReference type="SUPFAM" id="SSF57492">
    <property type="entry name" value="Trefoil"/>
    <property type="match status" value="1"/>
</dbReference>
<dbReference type="InterPro" id="IPR000519">
    <property type="entry name" value="P_trefoil_dom"/>
</dbReference>